<dbReference type="OrthoDB" id="6129274at2759"/>
<keyword evidence="2" id="KW-0472">Membrane</keyword>
<evidence type="ECO:0000313" key="3">
    <source>
        <dbReference type="EMBL" id="CAG2203890.1"/>
    </source>
</evidence>
<evidence type="ECO:0000256" key="1">
    <source>
        <dbReference type="ARBA" id="ARBA00022536"/>
    </source>
</evidence>
<dbReference type="GO" id="GO:0005044">
    <property type="term" value="F:scavenger receptor activity"/>
    <property type="evidence" value="ECO:0007669"/>
    <property type="project" value="InterPro"/>
</dbReference>
<dbReference type="Gene3D" id="2.170.300.10">
    <property type="entry name" value="Tie2 ligand-binding domain superfamily"/>
    <property type="match status" value="1"/>
</dbReference>
<sequence length="557" mass="63887">MFYFRNYPVRRGFRQYIDYEPCPIDRYQPFVYWSNEDHQCNILKSLCSEIGQAQYDNGTTTSDKRCNCDTASGYDFAVPPKNKRYCVSSEEDCSCLQKSCMDIHRQNADNNCARREMIETDTGSMTGQKKKDIKEEYISTKQISRFRNTIHTKSDIIILHSDEDFFKVRAIYKGHLTFIAKQFGYNDVTIESFKDVFPSTEKIPLQEVIKHSVTLQKSRRIVTVAVIFFRNGTTYVTCCQSFFHDQANDRCTECPAGTFGENCKGTCEPNFYGISCNFACDCMDGERCDKAKGCVLVQPQECQSGKYLANCSDECQNNFKDIRCHSNCNCTSKDSCEKVQACFSREKISDMVVILTIGIGSGVFVLSLIIVTKCLKLKMASKVDRRSLHSIPYDTAEVSSGYVVMNNNERHQYYPCISNADMNINMVPHAESSLYDAIDDTAIHTNKHNFDIPVPVNEYQNTTTLSEMSKERQGNQHVYDTPDNDVNDIHQCHRLNDIQRLIKSNLLMEMARIHYRGRIVVSTASSFCKHLLLMCCSIETYTLLVFLYTRIFLLSLR</sequence>
<dbReference type="AlphaFoldDB" id="A0A8S3R3U4"/>
<evidence type="ECO:0000313" key="4">
    <source>
        <dbReference type="Proteomes" id="UP000683360"/>
    </source>
</evidence>
<keyword evidence="4" id="KW-1185">Reference proteome</keyword>
<feature type="transmembrane region" description="Helical" evidence="2">
    <location>
        <begin position="531"/>
        <end position="553"/>
    </location>
</feature>
<proteinExistence type="predicted"/>
<dbReference type="PANTHER" id="PTHR24043:SF8">
    <property type="entry name" value="EGF-LIKE DOMAIN-CONTAINING PROTEIN"/>
    <property type="match status" value="1"/>
</dbReference>
<comment type="caution">
    <text evidence="3">The sequence shown here is derived from an EMBL/GenBank/DDBJ whole genome shotgun (WGS) entry which is preliminary data.</text>
</comment>
<protein>
    <submittedName>
        <fullName evidence="3">Uncharacterized protein</fullName>
    </submittedName>
</protein>
<keyword evidence="2" id="KW-1133">Transmembrane helix</keyword>
<dbReference type="PANTHER" id="PTHR24043">
    <property type="entry name" value="SCAVENGER RECEPTOR CLASS F"/>
    <property type="match status" value="1"/>
</dbReference>
<feature type="transmembrane region" description="Helical" evidence="2">
    <location>
        <begin position="351"/>
        <end position="372"/>
    </location>
</feature>
<dbReference type="EMBL" id="CAJPWZ010000931">
    <property type="protein sequence ID" value="CAG2203890.1"/>
    <property type="molecule type" value="Genomic_DNA"/>
</dbReference>
<accession>A0A8S3R3U4</accession>
<reference evidence="3" key="1">
    <citation type="submission" date="2021-03" db="EMBL/GenBank/DDBJ databases">
        <authorList>
            <person name="Bekaert M."/>
        </authorList>
    </citation>
    <scope>NUCLEOTIDE SEQUENCE</scope>
</reference>
<evidence type="ECO:0000256" key="2">
    <source>
        <dbReference type="SAM" id="Phobius"/>
    </source>
</evidence>
<organism evidence="3 4">
    <name type="scientific">Mytilus edulis</name>
    <name type="common">Blue mussel</name>
    <dbReference type="NCBI Taxonomy" id="6550"/>
    <lineage>
        <taxon>Eukaryota</taxon>
        <taxon>Metazoa</taxon>
        <taxon>Spiralia</taxon>
        <taxon>Lophotrochozoa</taxon>
        <taxon>Mollusca</taxon>
        <taxon>Bivalvia</taxon>
        <taxon>Autobranchia</taxon>
        <taxon>Pteriomorphia</taxon>
        <taxon>Mytilida</taxon>
        <taxon>Mytiloidea</taxon>
        <taxon>Mytilidae</taxon>
        <taxon>Mytilinae</taxon>
        <taxon>Mytilus</taxon>
    </lineage>
</organism>
<name>A0A8S3R3U4_MYTED</name>
<keyword evidence="1" id="KW-0245">EGF-like domain</keyword>
<keyword evidence="2" id="KW-0812">Transmembrane</keyword>
<dbReference type="InterPro" id="IPR042635">
    <property type="entry name" value="MEGF10/SREC1/2-like"/>
</dbReference>
<gene>
    <name evidence="3" type="ORF">MEDL_18307</name>
</gene>
<dbReference type="Proteomes" id="UP000683360">
    <property type="component" value="Unassembled WGS sequence"/>
</dbReference>